<dbReference type="Proteomes" id="UP001201812">
    <property type="component" value="Unassembled WGS sequence"/>
</dbReference>
<evidence type="ECO:0000313" key="2">
    <source>
        <dbReference type="EMBL" id="KAI1699888.1"/>
    </source>
</evidence>
<name>A0AAD4MMV9_9BILA</name>
<evidence type="ECO:0000313" key="3">
    <source>
        <dbReference type="Proteomes" id="UP001201812"/>
    </source>
</evidence>
<protein>
    <submittedName>
        <fullName evidence="2">Uncharacterized protein</fullName>
    </submittedName>
</protein>
<comment type="caution">
    <text evidence="2">The sequence shown here is derived from an EMBL/GenBank/DDBJ whole genome shotgun (WGS) entry which is preliminary data.</text>
</comment>
<keyword evidence="3" id="KW-1185">Reference proteome</keyword>
<feature type="transmembrane region" description="Helical" evidence="1">
    <location>
        <begin position="95"/>
        <end position="117"/>
    </location>
</feature>
<feature type="transmembrane region" description="Helical" evidence="1">
    <location>
        <begin position="47"/>
        <end position="69"/>
    </location>
</feature>
<gene>
    <name evidence="2" type="ORF">DdX_17039</name>
</gene>
<reference evidence="2" key="1">
    <citation type="submission" date="2022-01" db="EMBL/GenBank/DDBJ databases">
        <title>Genome Sequence Resource for Two Populations of Ditylenchus destructor, the Migratory Endoparasitic Phytonematode.</title>
        <authorList>
            <person name="Zhang H."/>
            <person name="Lin R."/>
            <person name="Xie B."/>
        </authorList>
    </citation>
    <scope>NUCLEOTIDE SEQUENCE</scope>
    <source>
        <strain evidence="2">BazhouSP</strain>
    </source>
</reference>
<feature type="transmembrane region" description="Helical" evidence="1">
    <location>
        <begin position="129"/>
        <end position="147"/>
    </location>
</feature>
<dbReference type="AlphaFoldDB" id="A0AAD4MMV9"/>
<proteinExistence type="predicted"/>
<dbReference type="InterPro" id="IPR019420">
    <property type="entry name" value="7TM_GPCR_serpentine_rcpt_Srbc"/>
</dbReference>
<keyword evidence="1" id="KW-1133">Transmembrane helix</keyword>
<evidence type="ECO:0000256" key="1">
    <source>
        <dbReference type="SAM" id="Phobius"/>
    </source>
</evidence>
<accession>A0AAD4MMV9</accession>
<organism evidence="2 3">
    <name type="scientific">Ditylenchus destructor</name>
    <dbReference type="NCBI Taxonomy" id="166010"/>
    <lineage>
        <taxon>Eukaryota</taxon>
        <taxon>Metazoa</taxon>
        <taxon>Ecdysozoa</taxon>
        <taxon>Nematoda</taxon>
        <taxon>Chromadorea</taxon>
        <taxon>Rhabditida</taxon>
        <taxon>Tylenchina</taxon>
        <taxon>Tylenchomorpha</taxon>
        <taxon>Sphaerularioidea</taxon>
        <taxon>Anguinidae</taxon>
        <taxon>Anguininae</taxon>
        <taxon>Ditylenchus</taxon>
    </lineage>
</organism>
<keyword evidence="1" id="KW-0472">Membrane</keyword>
<dbReference type="Pfam" id="PF10316">
    <property type="entry name" value="7TM_GPCR_Srbc"/>
    <property type="match status" value="1"/>
</dbReference>
<feature type="transmembrane region" description="Helical" evidence="1">
    <location>
        <begin position="6"/>
        <end position="27"/>
    </location>
</feature>
<dbReference type="EMBL" id="JAKKPZ010000163">
    <property type="protein sequence ID" value="KAI1699888.1"/>
    <property type="molecule type" value="Genomic_DNA"/>
</dbReference>
<sequence>MNIFFWTGMLSANYTSISPIPALFLTLDRCFALRFPLRFNKASVRHLLSLCCITIILIDYIGSTVILLLELPLPMIKNCITFGCVPIKHKTYYQLFWKTAFGSMDLSCGIYFFYLLRTKASLNILNNNRIVKATLVTGLLFNIIPSADQIIGQFVLGQSTTNFLGQFMTMFVMVDSACCSVIYTVLFVKKPACLTKASPVVTFIRSSTNTGQ</sequence>
<keyword evidence="1" id="KW-0812">Transmembrane</keyword>
<feature type="transmembrane region" description="Helical" evidence="1">
    <location>
        <begin position="167"/>
        <end position="188"/>
    </location>
</feature>